<evidence type="ECO:0000256" key="4">
    <source>
        <dbReference type="ARBA" id="ARBA00022448"/>
    </source>
</evidence>
<dbReference type="PANTHER" id="PTHR12428:SF65">
    <property type="entry name" value="CYTOCHROME C OXIDASE ASSEMBLY PROTEIN COX18, MITOCHONDRIAL"/>
    <property type="match status" value="1"/>
</dbReference>
<keyword evidence="4" id="KW-0813">Transport</keyword>
<evidence type="ECO:0000256" key="7">
    <source>
        <dbReference type="ARBA" id="ARBA00022927"/>
    </source>
</evidence>
<keyword evidence="7" id="KW-0653">Protein transport</keyword>
<evidence type="ECO:0000256" key="2">
    <source>
        <dbReference type="ARBA" id="ARBA00010527"/>
    </source>
</evidence>
<evidence type="ECO:0000256" key="8">
    <source>
        <dbReference type="ARBA" id="ARBA00022989"/>
    </source>
</evidence>
<evidence type="ECO:0000256" key="3">
    <source>
        <dbReference type="ARBA" id="ARBA00015325"/>
    </source>
</evidence>
<evidence type="ECO:0000256" key="16">
    <source>
        <dbReference type="RuleBase" id="RU003945"/>
    </source>
</evidence>
<keyword evidence="6 16" id="KW-0812">Transmembrane</keyword>
<keyword evidence="10" id="KW-0143">Chaperone</keyword>
<feature type="transmembrane region" description="Helical" evidence="17">
    <location>
        <begin position="31"/>
        <end position="54"/>
    </location>
</feature>
<comment type="similarity">
    <text evidence="2">Belongs to the OXA1/ALB3/YidC family. Type 1 subfamily.</text>
</comment>
<gene>
    <name evidence="19" type="ORF">GCM10023176_46730</name>
</gene>
<dbReference type="Pfam" id="PF02096">
    <property type="entry name" value="60KD_IMP"/>
    <property type="match status" value="1"/>
</dbReference>
<protein>
    <recommendedName>
        <fullName evidence="3">Membrane protein insertase YidC</fullName>
    </recommendedName>
    <alternativeName>
        <fullName evidence="15">Foldase YidC</fullName>
    </alternativeName>
    <alternativeName>
        <fullName evidence="14">Membrane integrase YidC</fullName>
    </alternativeName>
    <alternativeName>
        <fullName evidence="13">Membrane protein YidC</fullName>
    </alternativeName>
</protein>
<evidence type="ECO:0000256" key="11">
    <source>
        <dbReference type="ARBA" id="ARBA00025034"/>
    </source>
</evidence>
<evidence type="ECO:0000256" key="17">
    <source>
        <dbReference type="SAM" id="Phobius"/>
    </source>
</evidence>
<evidence type="ECO:0000313" key="19">
    <source>
        <dbReference type="EMBL" id="GAA4576087.1"/>
    </source>
</evidence>
<name>A0ABP8SWZ2_9ACTN</name>
<comment type="subcellular location">
    <subcellularLocation>
        <location evidence="1">Cell membrane</location>
        <topology evidence="1">Multi-pass membrane protein</topology>
    </subcellularLocation>
    <subcellularLocation>
        <location evidence="16">Membrane</location>
        <topology evidence="16">Multi-pass membrane protein</topology>
    </subcellularLocation>
</comment>
<evidence type="ECO:0000256" key="12">
    <source>
        <dbReference type="ARBA" id="ARBA00026028"/>
    </source>
</evidence>
<keyword evidence="9 17" id="KW-0472">Membrane</keyword>
<dbReference type="InterPro" id="IPR047196">
    <property type="entry name" value="YidC_ALB_C"/>
</dbReference>
<sequence>MFAFAPLHAAASAAASVVTWLAGLLEPLTGGAATAAAIVLFTIGVRLLISPLTLAQVRGERRRAALAPEVRDLQRRHADDPATLQRELFALYRRAGASPVAGCLPALLQAPFFLVMYRLFATGDGGPTLLDERLAGVPLGWHLGDGLTGPVAGVFGALLAALLVLAWFTSQRARRAARETGTVAGTPTEGPGAATLGRLLPLLPYTTVLVALVVPLAAVLYLVTTTGWTALEQVVLRRSRPADIDGR</sequence>
<evidence type="ECO:0000256" key="5">
    <source>
        <dbReference type="ARBA" id="ARBA00022475"/>
    </source>
</evidence>
<evidence type="ECO:0000256" key="1">
    <source>
        <dbReference type="ARBA" id="ARBA00004651"/>
    </source>
</evidence>
<evidence type="ECO:0000256" key="15">
    <source>
        <dbReference type="ARBA" id="ARBA00033342"/>
    </source>
</evidence>
<comment type="function">
    <text evidence="11">Required for the insertion and/or proper folding and/or complex formation of integral membrane proteins into the membrane. Involved in integration of membrane proteins that insert both dependently and independently of the Sec translocase complex, as well as at least some lipoproteins. Aids folding of multispanning membrane proteins.</text>
</comment>
<keyword evidence="8 17" id="KW-1133">Transmembrane helix</keyword>
<proteinExistence type="inferred from homology"/>
<dbReference type="PANTHER" id="PTHR12428">
    <property type="entry name" value="OXA1"/>
    <property type="match status" value="1"/>
</dbReference>
<keyword evidence="20" id="KW-1185">Reference proteome</keyword>
<dbReference type="CDD" id="cd20070">
    <property type="entry name" value="5TM_YidC_Alb3"/>
    <property type="match status" value="1"/>
</dbReference>
<dbReference type="InterPro" id="IPR028055">
    <property type="entry name" value="YidC/Oxa/ALB_C"/>
</dbReference>
<keyword evidence="5" id="KW-1003">Cell membrane</keyword>
<organism evidence="19 20">
    <name type="scientific">Micromonospora coerulea</name>
    <dbReference type="NCBI Taxonomy" id="47856"/>
    <lineage>
        <taxon>Bacteria</taxon>
        <taxon>Bacillati</taxon>
        <taxon>Actinomycetota</taxon>
        <taxon>Actinomycetes</taxon>
        <taxon>Micromonosporales</taxon>
        <taxon>Micromonosporaceae</taxon>
        <taxon>Micromonospora</taxon>
    </lineage>
</organism>
<accession>A0ABP8SWZ2</accession>
<reference evidence="20" key="1">
    <citation type="journal article" date="2019" name="Int. J. Syst. Evol. Microbiol.">
        <title>The Global Catalogue of Microorganisms (GCM) 10K type strain sequencing project: providing services to taxonomists for standard genome sequencing and annotation.</title>
        <authorList>
            <consortium name="The Broad Institute Genomics Platform"/>
            <consortium name="The Broad Institute Genome Sequencing Center for Infectious Disease"/>
            <person name="Wu L."/>
            <person name="Ma J."/>
        </authorList>
    </citation>
    <scope>NUCLEOTIDE SEQUENCE [LARGE SCALE GENOMIC DNA]</scope>
    <source>
        <strain evidence="20">JCM 3175</strain>
    </source>
</reference>
<dbReference type="NCBIfam" id="TIGR03592">
    <property type="entry name" value="yidC_oxa1_cterm"/>
    <property type="match status" value="1"/>
</dbReference>
<feature type="domain" description="Membrane insertase YidC/Oxa/ALB C-terminal" evidence="18">
    <location>
        <begin position="36"/>
        <end position="237"/>
    </location>
</feature>
<evidence type="ECO:0000256" key="14">
    <source>
        <dbReference type="ARBA" id="ARBA00033245"/>
    </source>
</evidence>
<dbReference type="RefSeq" id="WP_346122826.1">
    <property type="nucleotide sequence ID" value="NZ_BAABGU010000029.1"/>
</dbReference>
<feature type="transmembrane region" description="Helical" evidence="17">
    <location>
        <begin position="147"/>
        <end position="168"/>
    </location>
</feature>
<comment type="subunit">
    <text evidence="12">Interacts with the Sec translocase complex via SecD. Specifically interacts with transmembrane segments of nascent integral membrane proteins during membrane integration.</text>
</comment>
<feature type="transmembrane region" description="Helical" evidence="17">
    <location>
        <begin position="100"/>
        <end position="120"/>
    </location>
</feature>
<dbReference type="EMBL" id="BAABGU010000029">
    <property type="protein sequence ID" value="GAA4576087.1"/>
    <property type="molecule type" value="Genomic_DNA"/>
</dbReference>
<evidence type="ECO:0000256" key="6">
    <source>
        <dbReference type="ARBA" id="ARBA00022692"/>
    </source>
</evidence>
<dbReference type="InterPro" id="IPR001708">
    <property type="entry name" value="YidC/ALB3/OXA1/COX18"/>
</dbReference>
<evidence type="ECO:0000256" key="10">
    <source>
        <dbReference type="ARBA" id="ARBA00023186"/>
    </source>
</evidence>
<comment type="caution">
    <text evidence="19">The sequence shown here is derived from an EMBL/GenBank/DDBJ whole genome shotgun (WGS) entry which is preliminary data.</text>
</comment>
<evidence type="ECO:0000313" key="20">
    <source>
        <dbReference type="Proteomes" id="UP001500307"/>
    </source>
</evidence>
<evidence type="ECO:0000259" key="18">
    <source>
        <dbReference type="Pfam" id="PF02096"/>
    </source>
</evidence>
<feature type="transmembrane region" description="Helical" evidence="17">
    <location>
        <begin position="202"/>
        <end position="223"/>
    </location>
</feature>
<dbReference type="Proteomes" id="UP001500307">
    <property type="component" value="Unassembled WGS sequence"/>
</dbReference>
<evidence type="ECO:0000256" key="9">
    <source>
        <dbReference type="ARBA" id="ARBA00023136"/>
    </source>
</evidence>
<evidence type="ECO:0000256" key="13">
    <source>
        <dbReference type="ARBA" id="ARBA00031538"/>
    </source>
</evidence>